<comment type="caution">
    <text evidence="9">The sequence shown here is derived from an EMBL/GenBank/DDBJ whole genome shotgun (WGS) entry which is preliminary data.</text>
</comment>
<dbReference type="InterPro" id="IPR045867">
    <property type="entry name" value="DNA-dir_RpoC_beta_prime"/>
</dbReference>
<dbReference type="EC" id="2.7.7.6" evidence="1"/>
<keyword evidence="5" id="KW-0862">Zinc</keyword>
<dbReference type="Proteomes" id="UP001341840">
    <property type="component" value="Unassembled WGS sequence"/>
</dbReference>
<evidence type="ECO:0000313" key="9">
    <source>
        <dbReference type="EMBL" id="MED6198155.1"/>
    </source>
</evidence>
<keyword evidence="2" id="KW-0240">DNA-directed RNA polymerase</keyword>
<keyword evidence="6" id="KW-0804">Transcription</keyword>
<reference evidence="9 10" key="1">
    <citation type="journal article" date="2023" name="Plants (Basel)">
        <title>Bridging the Gap: Combining Genomics and Transcriptomics Approaches to Understand Stylosanthes scabra, an Orphan Legume from the Brazilian Caatinga.</title>
        <authorList>
            <person name="Ferreira-Neto J.R.C."/>
            <person name="da Silva M.D."/>
            <person name="Binneck E."/>
            <person name="de Melo N.F."/>
            <person name="da Silva R.H."/>
            <person name="de Melo A.L.T.M."/>
            <person name="Pandolfi V."/>
            <person name="Bustamante F.O."/>
            <person name="Brasileiro-Vidal A.C."/>
            <person name="Benko-Iseppon A.M."/>
        </authorList>
    </citation>
    <scope>NUCLEOTIDE SEQUENCE [LARGE SCALE GENOMIC DNA]</scope>
    <source>
        <tissue evidence="9">Leaves</tissue>
    </source>
</reference>
<evidence type="ECO:0000256" key="2">
    <source>
        <dbReference type="ARBA" id="ARBA00022478"/>
    </source>
</evidence>
<feature type="region of interest" description="Disordered" evidence="7">
    <location>
        <begin position="110"/>
        <end position="130"/>
    </location>
</feature>
<evidence type="ECO:0000256" key="5">
    <source>
        <dbReference type="ARBA" id="ARBA00022833"/>
    </source>
</evidence>
<proteinExistence type="predicted"/>
<keyword evidence="10" id="KW-1185">Reference proteome</keyword>
<dbReference type="SUPFAM" id="SSF64484">
    <property type="entry name" value="beta and beta-prime subunits of DNA dependent RNA-polymerase"/>
    <property type="match status" value="1"/>
</dbReference>
<dbReference type="Gene3D" id="1.10.150.390">
    <property type="match status" value="1"/>
</dbReference>
<dbReference type="PANTHER" id="PTHR19376">
    <property type="entry name" value="DNA-DIRECTED RNA POLYMERASE"/>
    <property type="match status" value="1"/>
</dbReference>
<sequence length="130" mass="14914">MMKLTGKRFRMILLNGLRAVISFDGSYVNYRHLAILCDTMTYSGHLILITRHGINRNDTGPMMRCSFEQTVDILLDAAAYAHVRPACTYWHRTMRTMCGACLSLSKRYDPTSPNYSQLSAEYSPTSPYYR</sequence>
<evidence type="ECO:0000256" key="4">
    <source>
        <dbReference type="ARBA" id="ARBA00022695"/>
    </source>
</evidence>
<dbReference type="Pfam" id="PF04998">
    <property type="entry name" value="RNA_pol_Rpb1_5"/>
    <property type="match status" value="1"/>
</dbReference>
<evidence type="ECO:0000256" key="7">
    <source>
        <dbReference type="SAM" id="MobiDB-lite"/>
    </source>
</evidence>
<evidence type="ECO:0000256" key="6">
    <source>
        <dbReference type="ARBA" id="ARBA00023163"/>
    </source>
</evidence>
<dbReference type="PANTHER" id="PTHR19376:SF37">
    <property type="entry name" value="DNA-DIRECTED RNA POLYMERASE II SUBUNIT RPB1"/>
    <property type="match status" value="1"/>
</dbReference>
<evidence type="ECO:0000259" key="8">
    <source>
        <dbReference type="Pfam" id="PF04998"/>
    </source>
</evidence>
<protein>
    <recommendedName>
        <fullName evidence="1">DNA-directed RNA polymerase</fullName>
        <ecNumber evidence="1">2.7.7.6</ecNumber>
    </recommendedName>
</protein>
<evidence type="ECO:0000256" key="1">
    <source>
        <dbReference type="ARBA" id="ARBA00012418"/>
    </source>
</evidence>
<dbReference type="InterPro" id="IPR007081">
    <property type="entry name" value="RNA_pol_Rpb1_5"/>
</dbReference>
<organism evidence="9 10">
    <name type="scientific">Stylosanthes scabra</name>
    <dbReference type="NCBI Taxonomy" id="79078"/>
    <lineage>
        <taxon>Eukaryota</taxon>
        <taxon>Viridiplantae</taxon>
        <taxon>Streptophyta</taxon>
        <taxon>Embryophyta</taxon>
        <taxon>Tracheophyta</taxon>
        <taxon>Spermatophyta</taxon>
        <taxon>Magnoliopsida</taxon>
        <taxon>eudicotyledons</taxon>
        <taxon>Gunneridae</taxon>
        <taxon>Pentapetalae</taxon>
        <taxon>rosids</taxon>
        <taxon>fabids</taxon>
        <taxon>Fabales</taxon>
        <taxon>Fabaceae</taxon>
        <taxon>Papilionoideae</taxon>
        <taxon>50 kb inversion clade</taxon>
        <taxon>dalbergioids sensu lato</taxon>
        <taxon>Dalbergieae</taxon>
        <taxon>Pterocarpus clade</taxon>
        <taxon>Stylosanthes</taxon>
    </lineage>
</organism>
<name>A0ABU6XMS3_9FABA</name>
<keyword evidence="3" id="KW-0808">Transferase</keyword>
<dbReference type="EMBL" id="JASCZI010212049">
    <property type="protein sequence ID" value="MED6198155.1"/>
    <property type="molecule type" value="Genomic_DNA"/>
</dbReference>
<feature type="domain" description="RNA polymerase Rpb1" evidence="8">
    <location>
        <begin position="7"/>
        <end position="60"/>
    </location>
</feature>
<evidence type="ECO:0000313" key="10">
    <source>
        <dbReference type="Proteomes" id="UP001341840"/>
    </source>
</evidence>
<gene>
    <name evidence="9" type="ORF">PIB30_063289</name>
</gene>
<feature type="compositionally biased region" description="Polar residues" evidence="7">
    <location>
        <begin position="111"/>
        <end position="130"/>
    </location>
</feature>
<keyword evidence="4" id="KW-0548">Nucleotidyltransferase</keyword>
<evidence type="ECO:0000256" key="3">
    <source>
        <dbReference type="ARBA" id="ARBA00022679"/>
    </source>
</evidence>
<accession>A0ABU6XMS3</accession>